<dbReference type="AlphaFoldDB" id="A0A448XFM9"/>
<keyword evidence="3" id="KW-1185">Reference proteome</keyword>
<accession>A0A448XFM9</accession>
<gene>
    <name evidence="2" type="ORF">PXEA_LOCUS28985</name>
</gene>
<evidence type="ECO:0000313" key="3">
    <source>
        <dbReference type="Proteomes" id="UP000784294"/>
    </source>
</evidence>
<reference evidence="2" key="1">
    <citation type="submission" date="2018-11" db="EMBL/GenBank/DDBJ databases">
        <authorList>
            <consortium name="Pathogen Informatics"/>
        </authorList>
    </citation>
    <scope>NUCLEOTIDE SEQUENCE</scope>
</reference>
<feature type="compositionally biased region" description="Low complexity" evidence="1">
    <location>
        <begin position="128"/>
        <end position="140"/>
    </location>
</feature>
<proteinExistence type="predicted"/>
<sequence>MYPDLERLEVPSRKLRVDHFVNSVCEQLSSSGIRTIPFADHGPSLTAQQPIPAGQVGCQRKASSRATEAEGHSVTRPAEEALVTVCLGFVTSPFLVDGFRVAALTTQPMMKSMEEQFPSSYIPKKPFSSTSQTASASVQQTKRDTDL</sequence>
<protein>
    <submittedName>
        <fullName evidence="2">Uncharacterized protein</fullName>
    </submittedName>
</protein>
<evidence type="ECO:0000313" key="2">
    <source>
        <dbReference type="EMBL" id="VEL35545.1"/>
    </source>
</evidence>
<comment type="caution">
    <text evidence="2">The sequence shown here is derived from an EMBL/GenBank/DDBJ whole genome shotgun (WGS) entry which is preliminary data.</text>
</comment>
<feature type="region of interest" description="Disordered" evidence="1">
    <location>
        <begin position="115"/>
        <end position="147"/>
    </location>
</feature>
<organism evidence="2 3">
    <name type="scientific">Protopolystoma xenopodis</name>
    <dbReference type="NCBI Taxonomy" id="117903"/>
    <lineage>
        <taxon>Eukaryota</taxon>
        <taxon>Metazoa</taxon>
        <taxon>Spiralia</taxon>
        <taxon>Lophotrochozoa</taxon>
        <taxon>Platyhelminthes</taxon>
        <taxon>Monogenea</taxon>
        <taxon>Polyopisthocotylea</taxon>
        <taxon>Polystomatidea</taxon>
        <taxon>Polystomatidae</taxon>
        <taxon>Protopolystoma</taxon>
    </lineage>
</organism>
<evidence type="ECO:0000256" key="1">
    <source>
        <dbReference type="SAM" id="MobiDB-lite"/>
    </source>
</evidence>
<dbReference type="Proteomes" id="UP000784294">
    <property type="component" value="Unassembled WGS sequence"/>
</dbReference>
<dbReference type="EMBL" id="CAAALY010250080">
    <property type="protein sequence ID" value="VEL35545.1"/>
    <property type="molecule type" value="Genomic_DNA"/>
</dbReference>
<name>A0A448XFM9_9PLAT</name>